<dbReference type="PANTHER" id="PTHR46060:SF1">
    <property type="entry name" value="MARINER MOS1 TRANSPOSASE-LIKE PROTEIN"/>
    <property type="match status" value="1"/>
</dbReference>
<dbReference type="EMBL" id="BGPR01001310">
    <property type="protein sequence ID" value="GBM50771.1"/>
    <property type="molecule type" value="Genomic_DNA"/>
</dbReference>
<organism evidence="1 2">
    <name type="scientific">Araneus ventricosus</name>
    <name type="common">Orbweaver spider</name>
    <name type="synonym">Epeira ventricosa</name>
    <dbReference type="NCBI Taxonomy" id="182803"/>
    <lineage>
        <taxon>Eukaryota</taxon>
        <taxon>Metazoa</taxon>
        <taxon>Ecdysozoa</taxon>
        <taxon>Arthropoda</taxon>
        <taxon>Chelicerata</taxon>
        <taxon>Arachnida</taxon>
        <taxon>Araneae</taxon>
        <taxon>Araneomorphae</taxon>
        <taxon>Entelegynae</taxon>
        <taxon>Araneoidea</taxon>
        <taxon>Araneidae</taxon>
        <taxon>Araneus</taxon>
    </lineage>
</organism>
<accession>A0A4Y2GBN1</accession>
<name>A0A4Y2GBN1_ARAVE</name>
<reference evidence="1 2" key="1">
    <citation type="journal article" date="2019" name="Sci. Rep.">
        <title>Orb-weaving spider Araneus ventricosus genome elucidates the spidroin gene catalogue.</title>
        <authorList>
            <person name="Kono N."/>
            <person name="Nakamura H."/>
            <person name="Ohtoshi R."/>
            <person name="Moran D.A.P."/>
            <person name="Shinohara A."/>
            <person name="Yoshida Y."/>
            <person name="Fujiwara M."/>
            <person name="Mori M."/>
            <person name="Tomita M."/>
            <person name="Arakawa K."/>
        </authorList>
    </citation>
    <scope>NUCLEOTIDE SEQUENCE [LARGE SCALE GENOMIC DNA]</scope>
</reference>
<keyword evidence="2" id="KW-1185">Reference proteome</keyword>
<protein>
    <submittedName>
        <fullName evidence="1">Uncharacterized protein</fullName>
    </submittedName>
</protein>
<comment type="caution">
    <text evidence="1">The sequence shown here is derived from an EMBL/GenBank/DDBJ whole genome shotgun (WGS) entry which is preliminary data.</text>
</comment>
<evidence type="ECO:0000313" key="2">
    <source>
        <dbReference type="Proteomes" id="UP000499080"/>
    </source>
</evidence>
<sequence>MVGKRVLQGYIWDCRENGPATNLATLATKSPQFQLHKIHWVAVSSRLGLRVELRHHLQSVCIQVVASVNQTDEINFGLSLGCKVDAVALSNQTFHLFGPLKQHLGGKHFADDDDVQHEVLLWMRQQPKEFYAAGIWGADKRWDKCINIGGD</sequence>
<dbReference type="AlphaFoldDB" id="A0A4Y2GBN1"/>
<dbReference type="Gene3D" id="3.30.420.10">
    <property type="entry name" value="Ribonuclease H-like superfamily/Ribonuclease H"/>
    <property type="match status" value="1"/>
</dbReference>
<gene>
    <name evidence="1" type="ORF">AVEN_35667_1</name>
</gene>
<proteinExistence type="predicted"/>
<dbReference type="GO" id="GO:0003676">
    <property type="term" value="F:nucleic acid binding"/>
    <property type="evidence" value="ECO:0007669"/>
    <property type="project" value="InterPro"/>
</dbReference>
<evidence type="ECO:0000313" key="1">
    <source>
        <dbReference type="EMBL" id="GBM50771.1"/>
    </source>
</evidence>
<dbReference type="PANTHER" id="PTHR46060">
    <property type="entry name" value="MARINER MOS1 TRANSPOSASE-LIKE PROTEIN"/>
    <property type="match status" value="1"/>
</dbReference>
<dbReference type="OrthoDB" id="6432034at2759"/>
<dbReference type="InterPro" id="IPR036397">
    <property type="entry name" value="RNaseH_sf"/>
</dbReference>
<dbReference type="Proteomes" id="UP000499080">
    <property type="component" value="Unassembled WGS sequence"/>
</dbReference>
<dbReference type="InterPro" id="IPR052709">
    <property type="entry name" value="Transposase-MT_Hybrid"/>
</dbReference>